<dbReference type="InterPro" id="IPR003673">
    <property type="entry name" value="CoA-Trfase_fam_III"/>
</dbReference>
<accession>A0ABW0ZX26</accession>
<organism evidence="2 3">
    <name type="scientific">Actinomadura rugatobispora</name>
    <dbReference type="NCBI Taxonomy" id="1994"/>
    <lineage>
        <taxon>Bacteria</taxon>
        <taxon>Bacillati</taxon>
        <taxon>Actinomycetota</taxon>
        <taxon>Actinomycetes</taxon>
        <taxon>Streptosporangiales</taxon>
        <taxon>Thermomonosporaceae</taxon>
        <taxon>Actinomadura</taxon>
    </lineage>
</organism>
<sequence length="402" mass="42798">MVRPLEGIVVLAVEQAVAAPICTRHLGDLGARVIKVEDRRRGDFARDYDTVVGGMAAHFVWANRNKESVALDLKEPRGRDILDRLVEGADVVVQNLAPGASARLGLGADELRARHPRLIVVDISGYGRGGPYAQARAYDLLVQAEAGSCSITGTPEAPAKPGIPIADIGAGMYALSSILAALFVRERTGEGASISVGLFDAVAEWMGFALNQARYGGEDLRPNGLSSPMVAPYGAYGTADGQVLVLGTTNDGEWRRLAKDVLGRPDLAEDPRYARNSDRVGRRAELDDLIAKWAAGHPLAHCRAAAEAAGLGHARLNSPTDVLDHPQLTERGRWQQVGSPVGSVQALLPPPESAGWDWRLDPVPGLGEHTRPVLRELGLGEQELDLLERDGVIGPHAARPGA</sequence>
<evidence type="ECO:0000313" key="2">
    <source>
        <dbReference type="EMBL" id="MFC5746324.1"/>
    </source>
</evidence>
<dbReference type="InterPro" id="IPR050483">
    <property type="entry name" value="CoA-transferase_III_domain"/>
</dbReference>
<dbReference type="Gene3D" id="3.30.1540.10">
    <property type="entry name" value="formyl-coa transferase, domain 3"/>
    <property type="match status" value="1"/>
</dbReference>
<dbReference type="PANTHER" id="PTHR48207">
    <property type="entry name" value="SUCCINATE--HYDROXYMETHYLGLUTARATE COA-TRANSFERASE"/>
    <property type="match status" value="1"/>
</dbReference>
<dbReference type="SUPFAM" id="SSF89796">
    <property type="entry name" value="CoA-transferase family III (CaiB/BaiF)"/>
    <property type="match status" value="1"/>
</dbReference>
<evidence type="ECO:0000313" key="3">
    <source>
        <dbReference type="Proteomes" id="UP001596074"/>
    </source>
</evidence>
<name>A0ABW0ZX26_9ACTN</name>
<reference evidence="3" key="1">
    <citation type="journal article" date="2019" name="Int. J. Syst. Evol. Microbiol.">
        <title>The Global Catalogue of Microorganisms (GCM) 10K type strain sequencing project: providing services to taxonomists for standard genome sequencing and annotation.</title>
        <authorList>
            <consortium name="The Broad Institute Genomics Platform"/>
            <consortium name="The Broad Institute Genome Sequencing Center for Infectious Disease"/>
            <person name="Wu L."/>
            <person name="Ma J."/>
        </authorList>
    </citation>
    <scope>NUCLEOTIDE SEQUENCE [LARGE SCALE GENOMIC DNA]</scope>
    <source>
        <strain evidence="3">KCTC 42087</strain>
    </source>
</reference>
<keyword evidence="1 2" id="KW-0808">Transferase</keyword>
<keyword evidence="3" id="KW-1185">Reference proteome</keyword>
<protein>
    <submittedName>
        <fullName evidence="2">CaiB/BaiF CoA transferase family protein</fullName>
    </submittedName>
</protein>
<dbReference type="Gene3D" id="3.40.50.10540">
    <property type="entry name" value="Crotonobetainyl-coa:carnitine coa-transferase, domain 1"/>
    <property type="match status" value="1"/>
</dbReference>
<dbReference type="InterPro" id="IPR044855">
    <property type="entry name" value="CoA-Trfase_III_dom3_sf"/>
</dbReference>
<evidence type="ECO:0000256" key="1">
    <source>
        <dbReference type="ARBA" id="ARBA00022679"/>
    </source>
</evidence>
<proteinExistence type="predicted"/>
<dbReference type="Pfam" id="PF02515">
    <property type="entry name" value="CoA_transf_3"/>
    <property type="match status" value="1"/>
</dbReference>
<dbReference type="RefSeq" id="WP_378281947.1">
    <property type="nucleotide sequence ID" value="NZ_JBHSON010000013.1"/>
</dbReference>
<dbReference type="GO" id="GO:0016740">
    <property type="term" value="F:transferase activity"/>
    <property type="evidence" value="ECO:0007669"/>
    <property type="project" value="UniProtKB-KW"/>
</dbReference>
<dbReference type="InterPro" id="IPR023606">
    <property type="entry name" value="CoA-Trfase_III_dom_1_sf"/>
</dbReference>
<dbReference type="EMBL" id="JBHSON010000013">
    <property type="protein sequence ID" value="MFC5746324.1"/>
    <property type="molecule type" value="Genomic_DNA"/>
</dbReference>
<dbReference type="PANTHER" id="PTHR48207:SF3">
    <property type="entry name" value="SUCCINATE--HYDROXYMETHYLGLUTARATE COA-TRANSFERASE"/>
    <property type="match status" value="1"/>
</dbReference>
<dbReference type="Proteomes" id="UP001596074">
    <property type="component" value="Unassembled WGS sequence"/>
</dbReference>
<gene>
    <name evidence="2" type="ORF">ACFPZN_11945</name>
</gene>
<comment type="caution">
    <text evidence="2">The sequence shown here is derived from an EMBL/GenBank/DDBJ whole genome shotgun (WGS) entry which is preliminary data.</text>
</comment>